<evidence type="ECO:0000313" key="6">
    <source>
        <dbReference type="Proteomes" id="UP000004705"/>
    </source>
</evidence>
<sequence length="265" mass="28933">MLEQQVSMSTSTMLTLIRRIGAEPHTVLASTPTWEDERARKRSDERADVELARLGLHDGRAVHPGLLAMVEAIARPALEYYAWVNGGVEDRALNYTVLAGTSSGTAFVLVRHSDADVVAVGSIHPHELLENFVAQLPNFAPGRGQPVHVPKSVISGDRPRREFDGENFSVMSNGRRSPTGDAAAEIRRILALPRLGGGSLYVAGRNRAGRRERVERPVNYIDTAEGRWLTEEVPGSGEPAIAFTPATPHLLAERLRNAQSRLPVT</sequence>
<name>H8GAC8_9PSEU</name>
<evidence type="ECO:0008006" key="7">
    <source>
        <dbReference type="Google" id="ProtNLM"/>
    </source>
</evidence>
<keyword evidence="6" id="KW-1185">Reference proteome</keyword>
<gene>
    <name evidence="5" type="ORF">SacazDRAFT_02733</name>
</gene>
<dbReference type="EMBL" id="CM001466">
    <property type="protein sequence ID" value="EHY89625.1"/>
    <property type="molecule type" value="Genomic_DNA"/>
</dbReference>
<reference evidence="5 6" key="1">
    <citation type="journal article" date="2012" name="Stand. Genomic Sci.">
        <title>Genome sequence of the soil bacterium Saccharomonospora azurea type strain (NA-128(T)).</title>
        <authorList>
            <person name="Klenk H.P."/>
            <person name="Held B."/>
            <person name="Lucas S."/>
            <person name="Lapidus A."/>
            <person name="Copeland A."/>
            <person name="Hammon N."/>
            <person name="Pitluck S."/>
            <person name="Goodwin L.A."/>
            <person name="Han C."/>
            <person name="Tapia R."/>
            <person name="Brambilla E.M."/>
            <person name="Potter G."/>
            <person name="Land M."/>
            <person name="Ivanova N."/>
            <person name="Rohde M."/>
            <person name="Goker M."/>
            <person name="Detter J.C."/>
            <person name="Kyrpides N.C."/>
            <person name="Woyke T."/>
        </authorList>
    </citation>
    <scope>NUCLEOTIDE SEQUENCE [LARGE SCALE GENOMIC DNA]</scope>
    <source>
        <strain evidence="5 6">NA-128</strain>
    </source>
</reference>
<comment type="subcellular location">
    <subcellularLocation>
        <location evidence="1">Cytoplasm</location>
    </subcellularLocation>
</comment>
<keyword evidence="3" id="KW-0963">Cytoplasm</keyword>
<dbReference type="OrthoDB" id="3685017at2"/>
<proteinExistence type="inferred from homology"/>
<evidence type="ECO:0000256" key="1">
    <source>
        <dbReference type="ARBA" id="ARBA00004496"/>
    </source>
</evidence>
<protein>
    <recommendedName>
        <fullName evidence="7">EspG family</fullName>
    </recommendedName>
</protein>
<evidence type="ECO:0000256" key="2">
    <source>
        <dbReference type="ARBA" id="ARBA00006411"/>
    </source>
</evidence>
<organism evidence="5 6">
    <name type="scientific">Saccharomonospora azurea NA-128</name>
    <dbReference type="NCBI Taxonomy" id="882081"/>
    <lineage>
        <taxon>Bacteria</taxon>
        <taxon>Bacillati</taxon>
        <taxon>Actinomycetota</taxon>
        <taxon>Actinomycetes</taxon>
        <taxon>Pseudonocardiales</taxon>
        <taxon>Pseudonocardiaceae</taxon>
        <taxon>Saccharomonospora</taxon>
    </lineage>
</organism>
<accession>H8GAC8</accession>
<evidence type="ECO:0000256" key="4">
    <source>
        <dbReference type="ARBA" id="ARBA00023186"/>
    </source>
</evidence>
<comment type="similarity">
    <text evidence="2">Belongs to the EspG family.</text>
</comment>
<dbReference type="Proteomes" id="UP000004705">
    <property type="component" value="Chromosome"/>
</dbReference>
<dbReference type="RefSeq" id="WP_005442474.1">
    <property type="nucleotide sequence ID" value="NZ_CM001466.1"/>
</dbReference>
<dbReference type="AlphaFoldDB" id="H8GAC8"/>
<dbReference type="HOGENOM" id="CLU_088487_1_1_11"/>
<keyword evidence="4" id="KW-0143">Chaperone</keyword>
<evidence type="ECO:0000313" key="5">
    <source>
        <dbReference type="EMBL" id="EHY89625.1"/>
    </source>
</evidence>
<dbReference type="Pfam" id="PF14011">
    <property type="entry name" value="ESX-1_EspG"/>
    <property type="match status" value="1"/>
</dbReference>
<evidence type="ECO:0000256" key="3">
    <source>
        <dbReference type="ARBA" id="ARBA00022490"/>
    </source>
</evidence>
<dbReference type="InterPro" id="IPR025734">
    <property type="entry name" value="EspG"/>
</dbReference>